<dbReference type="InterPro" id="IPR013022">
    <property type="entry name" value="Xyl_isomerase-like_TIM-brl"/>
</dbReference>
<evidence type="ECO:0000259" key="1">
    <source>
        <dbReference type="Pfam" id="PF01261"/>
    </source>
</evidence>
<dbReference type="AlphaFoldDB" id="A0A1I2WT46"/>
<dbReference type="GO" id="GO:0016853">
    <property type="term" value="F:isomerase activity"/>
    <property type="evidence" value="ECO:0007669"/>
    <property type="project" value="UniProtKB-KW"/>
</dbReference>
<sequence>MRLSCAEQMLGQRPIEDKLDFVREAGLDGIDLRMATVSEASARDRLADSGVPVGAIYSQLREPGLLSAAAEDRAGAVGRVVEYAETADAVGASNLIVVPVFGAARLRGFEPVLPLHYVETAVLMVSLAEIAERIADLSVRVTIEPLNHGETHFLTDPGVGAGICDAIGSPRIATMVDTYHCEREGQDIPEMIKAAGEQLALVHLSDTERRLPGGGDIDFGAVLATLDDCGYTGWLGLECRPVDDVEDLRRSVRHLREGARP</sequence>
<protein>
    <submittedName>
        <fullName evidence="2">Sugar phosphate isomerase/epimerase</fullName>
    </submittedName>
</protein>
<reference evidence="2 3" key="1">
    <citation type="submission" date="2016-10" db="EMBL/GenBank/DDBJ databases">
        <authorList>
            <person name="de Groot N.N."/>
        </authorList>
    </citation>
    <scope>NUCLEOTIDE SEQUENCE [LARGE SCALE GENOMIC DNA]</scope>
    <source>
        <strain evidence="2 3">CPCC 202808</strain>
    </source>
</reference>
<feature type="domain" description="Xylose isomerase-like TIM barrel" evidence="1">
    <location>
        <begin position="19"/>
        <end position="257"/>
    </location>
</feature>
<accession>A0A1I2WT46</accession>
<evidence type="ECO:0000313" key="2">
    <source>
        <dbReference type="EMBL" id="SFH03789.1"/>
    </source>
</evidence>
<dbReference type="RefSeq" id="WP_139239052.1">
    <property type="nucleotide sequence ID" value="NZ_FOOI01000011.1"/>
</dbReference>
<dbReference type="Gene3D" id="3.20.20.150">
    <property type="entry name" value="Divalent-metal-dependent TIM barrel enzymes"/>
    <property type="match status" value="1"/>
</dbReference>
<dbReference type="SUPFAM" id="SSF51658">
    <property type="entry name" value="Xylose isomerase-like"/>
    <property type="match status" value="1"/>
</dbReference>
<gene>
    <name evidence="2" type="ORF">SAMN05421678_11159</name>
</gene>
<dbReference type="InterPro" id="IPR050312">
    <property type="entry name" value="IolE/XylAMocC-like"/>
</dbReference>
<dbReference type="EMBL" id="FOOI01000011">
    <property type="protein sequence ID" value="SFH03789.1"/>
    <property type="molecule type" value="Genomic_DNA"/>
</dbReference>
<name>A0A1I2WT46_9ACTN</name>
<keyword evidence="2" id="KW-0413">Isomerase</keyword>
<dbReference type="Proteomes" id="UP000199052">
    <property type="component" value="Unassembled WGS sequence"/>
</dbReference>
<dbReference type="STRING" id="504797.SAMN05421678_11159"/>
<dbReference type="InterPro" id="IPR036237">
    <property type="entry name" value="Xyl_isomerase-like_sf"/>
</dbReference>
<dbReference type="PANTHER" id="PTHR12110:SF21">
    <property type="entry name" value="XYLOSE ISOMERASE-LIKE TIM BARREL DOMAIN-CONTAINING PROTEIN"/>
    <property type="match status" value="1"/>
</dbReference>
<proteinExistence type="predicted"/>
<dbReference type="OrthoDB" id="9801426at2"/>
<organism evidence="2 3">
    <name type="scientific">Actinopolymorpha cephalotaxi</name>
    <dbReference type="NCBI Taxonomy" id="504797"/>
    <lineage>
        <taxon>Bacteria</taxon>
        <taxon>Bacillati</taxon>
        <taxon>Actinomycetota</taxon>
        <taxon>Actinomycetes</taxon>
        <taxon>Propionibacteriales</taxon>
        <taxon>Actinopolymorphaceae</taxon>
        <taxon>Actinopolymorpha</taxon>
    </lineage>
</organism>
<dbReference type="PANTHER" id="PTHR12110">
    <property type="entry name" value="HYDROXYPYRUVATE ISOMERASE"/>
    <property type="match status" value="1"/>
</dbReference>
<dbReference type="Pfam" id="PF01261">
    <property type="entry name" value="AP_endonuc_2"/>
    <property type="match status" value="1"/>
</dbReference>
<evidence type="ECO:0000313" key="3">
    <source>
        <dbReference type="Proteomes" id="UP000199052"/>
    </source>
</evidence>